<reference evidence="1 2" key="1">
    <citation type="journal article" date="2015" name="Int. J. Syst. Evol. Microbiol.">
        <title>Streptomyces gilvifuscus sp. nov., an actinomycete that produces antibacterial compounds isolated from soil.</title>
        <authorList>
            <person name="Nguyen T.M."/>
            <person name="Kim J."/>
        </authorList>
    </citation>
    <scope>NUCLEOTIDE SEQUENCE [LARGE SCALE GENOMIC DNA]</scope>
    <source>
        <strain evidence="1 2">T113</strain>
    </source>
</reference>
<accession>A0ABT5FVZ5</accession>
<comment type="caution">
    <text evidence="1">The sequence shown here is derived from an EMBL/GenBank/DDBJ whole genome shotgun (WGS) entry which is preliminary data.</text>
</comment>
<dbReference type="EMBL" id="JAQOSK010000007">
    <property type="protein sequence ID" value="MDC2956709.1"/>
    <property type="molecule type" value="Genomic_DNA"/>
</dbReference>
<organism evidence="1 2">
    <name type="scientific">Streptomyces gilvifuscus</name>
    <dbReference type="NCBI Taxonomy" id="1550617"/>
    <lineage>
        <taxon>Bacteria</taxon>
        <taxon>Bacillati</taxon>
        <taxon>Actinomycetota</taxon>
        <taxon>Actinomycetes</taxon>
        <taxon>Kitasatosporales</taxon>
        <taxon>Streptomycetaceae</taxon>
        <taxon>Streptomyces</taxon>
    </lineage>
</organism>
<proteinExistence type="predicted"/>
<keyword evidence="2" id="KW-1185">Reference proteome</keyword>
<protein>
    <submittedName>
        <fullName evidence="1">Uncharacterized protein</fullName>
    </submittedName>
</protein>
<dbReference type="RefSeq" id="WP_272176053.1">
    <property type="nucleotide sequence ID" value="NZ_JAQOSK010000007.1"/>
</dbReference>
<evidence type="ECO:0000313" key="1">
    <source>
        <dbReference type="EMBL" id="MDC2956709.1"/>
    </source>
</evidence>
<evidence type="ECO:0000313" key="2">
    <source>
        <dbReference type="Proteomes" id="UP001221328"/>
    </source>
</evidence>
<dbReference type="Proteomes" id="UP001221328">
    <property type="component" value="Unassembled WGS sequence"/>
</dbReference>
<sequence>MVGQPQQEGLAQPRLQGLTLLEGVDEQHCAGFGACRGGGFLESARIGVEEPAVHVHHATAGELGLPGGVAQQ</sequence>
<name>A0ABT5FVZ5_9ACTN</name>
<gene>
    <name evidence="1" type="ORF">PO587_19750</name>
</gene>